<name>A0ABD5ZSE9_9EURY</name>
<dbReference type="AlphaFoldDB" id="A0ABD5ZSE9"/>
<keyword evidence="1" id="KW-0812">Transmembrane</keyword>
<evidence type="ECO:0000256" key="1">
    <source>
        <dbReference type="SAM" id="Phobius"/>
    </source>
</evidence>
<proteinExistence type="predicted"/>
<dbReference type="Proteomes" id="UP001596398">
    <property type="component" value="Unassembled WGS sequence"/>
</dbReference>
<evidence type="ECO:0000259" key="2">
    <source>
        <dbReference type="Pfam" id="PF23921"/>
    </source>
</evidence>
<dbReference type="Pfam" id="PF23921">
    <property type="entry name" value="DUF7260"/>
    <property type="match status" value="1"/>
</dbReference>
<sequence>MTLVLTVMGVSEQSGSGAFQTPLGAVTTAMLVQAAVVGTLFALGSVAAFSYIAAARSACDEERDRVAAELAAFERFGERVRALSPRSAASAEAFADGSVVARGGARPPDDALEPVRRAYRETAMAVDHFEEDYDETLAEHARAELGPDAGGALAEGRDLTPGLQAVLADRAAAAAAQRRKLLDRLAEEDRALADAEHELTARVAESGGLAATDGDFGALEARWRRLETLERHVRDRTVERSRRLREGGAEIPTYLYERFPVPDPVLADAAAAVGVIRDRRDRVTDALTRAN</sequence>
<keyword evidence="1" id="KW-0472">Membrane</keyword>
<accession>A0ABD5ZSE9</accession>
<dbReference type="InterPro" id="IPR055684">
    <property type="entry name" value="DUF7260"/>
</dbReference>
<feature type="transmembrane region" description="Helical" evidence="1">
    <location>
        <begin position="34"/>
        <end position="55"/>
    </location>
</feature>
<dbReference type="GeneID" id="79267942"/>
<feature type="domain" description="DUF7260" evidence="2">
    <location>
        <begin position="51"/>
        <end position="280"/>
    </location>
</feature>
<keyword evidence="1" id="KW-1133">Transmembrane helix</keyword>
<reference evidence="3 4" key="1">
    <citation type="journal article" date="2019" name="Int. J. Syst. Evol. Microbiol.">
        <title>The Global Catalogue of Microorganisms (GCM) 10K type strain sequencing project: providing services to taxonomists for standard genome sequencing and annotation.</title>
        <authorList>
            <consortium name="The Broad Institute Genomics Platform"/>
            <consortium name="The Broad Institute Genome Sequencing Center for Infectious Disease"/>
            <person name="Wu L."/>
            <person name="Ma J."/>
        </authorList>
    </citation>
    <scope>NUCLEOTIDE SEQUENCE [LARGE SCALE GENOMIC DNA]</scope>
    <source>
        <strain evidence="3 4">DT85</strain>
    </source>
</reference>
<protein>
    <recommendedName>
        <fullName evidence="2">DUF7260 domain-containing protein</fullName>
    </recommendedName>
</protein>
<dbReference type="RefSeq" id="WP_276234389.1">
    <property type="nucleotide sequence ID" value="NZ_CP119802.1"/>
</dbReference>
<organism evidence="3 4">
    <name type="scientific">Halosegnis marinus</name>
    <dbReference type="NCBI Taxonomy" id="3034023"/>
    <lineage>
        <taxon>Archaea</taxon>
        <taxon>Methanobacteriati</taxon>
        <taxon>Methanobacteriota</taxon>
        <taxon>Stenosarchaea group</taxon>
        <taxon>Halobacteria</taxon>
        <taxon>Halobacteriales</taxon>
        <taxon>Natronomonadaceae</taxon>
        <taxon>Halosegnis</taxon>
    </lineage>
</organism>
<dbReference type="EMBL" id="JBHTAP010000001">
    <property type="protein sequence ID" value="MFC7236231.1"/>
    <property type="molecule type" value="Genomic_DNA"/>
</dbReference>
<evidence type="ECO:0000313" key="3">
    <source>
        <dbReference type="EMBL" id="MFC7236231.1"/>
    </source>
</evidence>
<evidence type="ECO:0000313" key="4">
    <source>
        <dbReference type="Proteomes" id="UP001596398"/>
    </source>
</evidence>
<comment type="caution">
    <text evidence="3">The sequence shown here is derived from an EMBL/GenBank/DDBJ whole genome shotgun (WGS) entry which is preliminary data.</text>
</comment>
<keyword evidence="4" id="KW-1185">Reference proteome</keyword>
<gene>
    <name evidence="3" type="ORF">ACFQJ4_12980</name>
</gene>